<organism evidence="1 2">
    <name type="scientific">Mucuna pruriens</name>
    <name type="common">Velvet bean</name>
    <name type="synonym">Dolichos pruriens</name>
    <dbReference type="NCBI Taxonomy" id="157652"/>
    <lineage>
        <taxon>Eukaryota</taxon>
        <taxon>Viridiplantae</taxon>
        <taxon>Streptophyta</taxon>
        <taxon>Embryophyta</taxon>
        <taxon>Tracheophyta</taxon>
        <taxon>Spermatophyta</taxon>
        <taxon>Magnoliopsida</taxon>
        <taxon>eudicotyledons</taxon>
        <taxon>Gunneridae</taxon>
        <taxon>Pentapetalae</taxon>
        <taxon>rosids</taxon>
        <taxon>fabids</taxon>
        <taxon>Fabales</taxon>
        <taxon>Fabaceae</taxon>
        <taxon>Papilionoideae</taxon>
        <taxon>50 kb inversion clade</taxon>
        <taxon>NPAAA clade</taxon>
        <taxon>indigoferoid/millettioid clade</taxon>
        <taxon>Phaseoleae</taxon>
        <taxon>Mucuna</taxon>
    </lineage>
</organism>
<name>A0A371IHB5_MUCPR</name>
<dbReference type="EMBL" id="QJKJ01000076">
    <property type="protein sequence ID" value="RDY14419.1"/>
    <property type="molecule type" value="Genomic_DNA"/>
</dbReference>
<sequence length="240" mass="27402">MSECGTTDRHYESYVVGWFWKHPFLDDSESKKGRNRHFGRVSIESGTNQSRDRTGNRFSILTRRSKIDEDLLKLFRKVEINIPLLEEIKQVPKYAMILKDLRVHKRKKIKGATEMGGIMLTLVKHEDASVGLQKILPKKCQDLGIFAVPCTIDNRTFTDAMLDLGASINVMPASIYKSLNLRDLEPTRIEIQLANRSVVQPLDVLEDVLIQVNKLILPADFYMLDMEDEPSREGSTLILG</sequence>
<keyword evidence="2" id="KW-1185">Reference proteome</keyword>
<feature type="non-terminal residue" evidence="1">
    <location>
        <position position="1"/>
    </location>
</feature>
<evidence type="ECO:0000313" key="1">
    <source>
        <dbReference type="EMBL" id="RDY14419.1"/>
    </source>
</evidence>
<comment type="caution">
    <text evidence="1">The sequence shown here is derived from an EMBL/GenBank/DDBJ whole genome shotgun (WGS) entry which is preliminary data.</text>
</comment>
<proteinExistence type="predicted"/>
<accession>A0A371IHB5</accession>
<dbReference type="CDD" id="cd00303">
    <property type="entry name" value="retropepsin_like"/>
    <property type="match status" value="1"/>
</dbReference>
<reference evidence="1" key="1">
    <citation type="submission" date="2018-05" db="EMBL/GenBank/DDBJ databases">
        <title>Draft genome of Mucuna pruriens seed.</title>
        <authorList>
            <person name="Nnadi N.E."/>
            <person name="Vos R."/>
            <person name="Hasami M.H."/>
            <person name="Devisetty U.K."/>
            <person name="Aguiy J.C."/>
        </authorList>
    </citation>
    <scope>NUCLEOTIDE SEQUENCE [LARGE SCALE GENOMIC DNA]</scope>
    <source>
        <strain evidence="1">JCA_2017</strain>
    </source>
</reference>
<evidence type="ECO:0008006" key="3">
    <source>
        <dbReference type="Google" id="ProtNLM"/>
    </source>
</evidence>
<dbReference type="InterPro" id="IPR021109">
    <property type="entry name" value="Peptidase_aspartic_dom_sf"/>
</dbReference>
<gene>
    <name evidence="1" type="ORF">CR513_00525</name>
</gene>
<dbReference type="Gene3D" id="2.40.70.10">
    <property type="entry name" value="Acid Proteases"/>
    <property type="match status" value="1"/>
</dbReference>
<dbReference type="PANTHER" id="PTHR33067:SF9">
    <property type="entry name" value="RNA-DIRECTED DNA POLYMERASE"/>
    <property type="match status" value="1"/>
</dbReference>
<dbReference type="PANTHER" id="PTHR33067">
    <property type="entry name" value="RNA-DIRECTED DNA POLYMERASE-RELATED"/>
    <property type="match status" value="1"/>
</dbReference>
<dbReference type="AlphaFoldDB" id="A0A371IHB5"/>
<protein>
    <recommendedName>
        <fullName evidence="3">Aspartic peptidase DDI1-type domain-containing protein</fullName>
    </recommendedName>
</protein>
<evidence type="ECO:0000313" key="2">
    <source>
        <dbReference type="Proteomes" id="UP000257109"/>
    </source>
</evidence>
<dbReference type="Proteomes" id="UP000257109">
    <property type="component" value="Unassembled WGS sequence"/>
</dbReference>
<dbReference type="OrthoDB" id="778454at2759"/>